<dbReference type="CDD" id="cd08419">
    <property type="entry name" value="PBP2_CbbR_RubisCO_like"/>
    <property type="match status" value="1"/>
</dbReference>
<accession>A0A1I2RVD8</accession>
<reference evidence="7" key="1">
    <citation type="submission" date="2016-10" db="EMBL/GenBank/DDBJ databases">
        <authorList>
            <person name="Varghese N."/>
            <person name="Submissions S."/>
        </authorList>
    </citation>
    <scope>NUCLEOTIDE SEQUENCE [LARGE SCALE GENOMIC DNA]</scope>
    <source>
        <strain evidence="7">CGMCC 1.10971</strain>
    </source>
</reference>
<dbReference type="RefSeq" id="WP_090728060.1">
    <property type="nucleotide sequence ID" value="NZ_FOOU01000006.1"/>
</dbReference>
<dbReference type="OrthoDB" id="9785745at2"/>
<comment type="similarity">
    <text evidence="1">Belongs to the LysR transcriptional regulatory family.</text>
</comment>
<dbReference type="EMBL" id="FOOU01000006">
    <property type="protein sequence ID" value="SFG42607.1"/>
    <property type="molecule type" value="Genomic_DNA"/>
</dbReference>
<dbReference type="InterPro" id="IPR000847">
    <property type="entry name" value="LysR_HTH_N"/>
</dbReference>
<keyword evidence="3 6" id="KW-0238">DNA-binding</keyword>
<dbReference type="GO" id="GO:0000976">
    <property type="term" value="F:transcription cis-regulatory region binding"/>
    <property type="evidence" value="ECO:0007669"/>
    <property type="project" value="TreeGrafter"/>
</dbReference>
<dbReference type="Proteomes" id="UP000198623">
    <property type="component" value="Unassembled WGS sequence"/>
</dbReference>
<evidence type="ECO:0000313" key="7">
    <source>
        <dbReference type="Proteomes" id="UP000198623"/>
    </source>
</evidence>
<evidence type="ECO:0000256" key="4">
    <source>
        <dbReference type="ARBA" id="ARBA00023163"/>
    </source>
</evidence>
<dbReference type="PRINTS" id="PR00039">
    <property type="entry name" value="HTHLYSR"/>
</dbReference>
<dbReference type="InterPro" id="IPR036388">
    <property type="entry name" value="WH-like_DNA-bd_sf"/>
</dbReference>
<dbReference type="SUPFAM" id="SSF53850">
    <property type="entry name" value="Periplasmic binding protein-like II"/>
    <property type="match status" value="1"/>
</dbReference>
<name>A0A1I2RVD8_9GAMM</name>
<dbReference type="Pfam" id="PF00126">
    <property type="entry name" value="HTH_1"/>
    <property type="match status" value="1"/>
</dbReference>
<dbReference type="SUPFAM" id="SSF46785">
    <property type="entry name" value="Winged helix' DNA-binding domain"/>
    <property type="match status" value="1"/>
</dbReference>
<sequence length="316" mass="35180">MSYTLNQLLNRLSFRQLQVFMTVYEVRGYSKAAETLGLTQPAVSSQIRQIEQAFEQPLFEYVGKKLYTTPAGEMLAQCVQQIFDQLSQLQTQLSEMVGSVAGSLDIAAVSTAQYVVPHLLAGFLRLYPRVDVKLKVVNRAQAIRLLDENQNDLVIMGMVPQDRSLSFMPFLDNELIPVVPAGHPLATQSEVSIEAFFSLPMLLREMGSGTRHALEAYCSAQGVTLTQAMELGSNAAIKHAVLAGLGVAVMPRLSVQLELNNGLLHELAMEGFPLRQSWYTVYPRNKHLTPAAEAFMSYIELNMDAIKEHFDHLYQA</sequence>
<evidence type="ECO:0000259" key="5">
    <source>
        <dbReference type="PROSITE" id="PS50931"/>
    </source>
</evidence>
<organism evidence="6 7">
    <name type="scientific">Neptunomonas qingdaonensis</name>
    <dbReference type="NCBI Taxonomy" id="1045558"/>
    <lineage>
        <taxon>Bacteria</taxon>
        <taxon>Pseudomonadati</taxon>
        <taxon>Pseudomonadota</taxon>
        <taxon>Gammaproteobacteria</taxon>
        <taxon>Oceanospirillales</taxon>
        <taxon>Oceanospirillaceae</taxon>
        <taxon>Neptunomonas</taxon>
    </lineage>
</organism>
<dbReference type="PANTHER" id="PTHR30126">
    <property type="entry name" value="HTH-TYPE TRANSCRIPTIONAL REGULATOR"/>
    <property type="match status" value="1"/>
</dbReference>
<dbReference type="InterPro" id="IPR036390">
    <property type="entry name" value="WH_DNA-bd_sf"/>
</dbReference>
<dbReference type="PANTHER" id="PTHR30126:SF5">
    <property type="entry name" value="HTH-TYPE TRANSCRIPTIONAL ACTIVATOR CMPR"/>
    <property type="match status" value="1"/>
</dbReference>
<evidence type="ECO:0000256" key="3">
    <source>
        <dbReference type="ARBA" id="ARBA00023125"/>
    </source>
</evidence>
<keyword evidence="7" id="KW-1185">Reference proteome</keyword>
<dbReference type="InterPro" id="IPR005119">
    <property type="entry name" value="LysR_subst-bd"/>
</dbReference>
<dbReference type="PROSITE" id="PS50931">
    <property type="entry name" value="HTH_LYSR"/>
    <property type="match status" value="1"/>
</dbReference>
<dbReference type="Pfam" id="PF03466">
    <property type="entry name" value="LysR_substrate"/>
    <property type="match status" value="1"/>
</dbReference>
<keyword evidence="2" id="KW-0805">Transcription regulation</keyword>
<dbReference type="STRING" id="1045558.SAMN05216175_106231"/>
<protein>
    <submittedName>
        <fullName evidence="6">DNA-binding transcriptional regulator, LysR family</fullName>
    </submittedName>
</protein>
<evidence type="ECO:0000256" key="2">
    <source>
        <dbReference type="ARBA" id="ARBA00023015"/>
    </source>
</evidence>
<dbReference type="AlphaFoldDB" id="A0A1I2RVD8"/>
<gene>
    <name evidence="6" type="ORF">SAMN05216175_106231</name>
</gene>
<feature type="domain" description="HTH lysR-type" evidence="5">
    <location>
        <begin position="12"/>
        <end position="69"/>
    </location>
</feature>
<proteinExistence type="inferred from homology"/>
<evidence type="ECO:0000313" key="6">
    <source>
        <dbReference type="EMBL" id="SFG42607.1"/>
    </source>
</evidence>
<evidence type="ECO:0000256" key="1">
    <source>
        <dbReference type="ARBA" id="ARBA00009437"/>
    </source>
</evidence>
<dbReference type="Gene3D" id="1.10.10.10">
    <property type="entry name" value="Winged helix-like DNA-binding domain superfamily/Winged helix DNA-binding domain"/>
    <property type="match status" value="1"/>
</dbReference>
<dbReference type="Gene3D" id="3.40.190.290">
    <property type="match status" value="1"/>
</dbReference>
<dbReference type="GO" id="GO:0003700">
    <property type="term" value="F:DNA-binding transcription factor activity"/>
    <property type="evidence" value="ECO:0007669"/>
    <property type="project" value="InterPro"/>
</dbReference>
<keyword evidence="4" id="KW-0804">Transcription</keyword>